<evidence type="ECO:0000313" key="2">
    <source>
        <dbReference type="EMBL" id="VDK85429.1"/>
    </source>
</evidence>
<dbReference type="AlphaFoldDB" id="A0A3P6TPW4"/>
<keyword evidence="3" id="KW-1185">Reference proteome</keyword>
<dbReference type="GO" id="GO:0004222">
    <property type="term" value="F:metalloendopeptidase activity"/>
    <property type="evidence" value="ECO:0007669"/>
    <property type="project" value="InterPro"/>
</dbReference>
<dbReference type="EMBL" id="UYRV01031050">
    <property type="protein sequence ID" value="VDK85429.1"/>
    <property type="molecule type" value="Genomic_DNA"/>
</dbReference>
<dbReference type="Proteomes" id="UP000271889">
    <property type="component" value="Unassembled WGS sequence"/>
</dbReference>
<dbReference type="SUPFAM" id="SSF55486">
    <property type="entry name" value="Metalloproteases ('zincins'), catalytic domain"/>
    <property type="match status" value="1"/>
</dbReference>
<sequence length="67" mass="7674">MLEIAMKWTVEDGFKHLLKLPDRYEFDSSVLRVNAYYSANLNSISILAAILQSPFYERGFPGSAKFI</sequence>
<proteinExistence type="predicted"/>
<dbReference type="InterPro" id="IPR000718">
    <property type="entry name" value="Peptidase_M13"/>
</dbReference>
<evidence type="ECO:0000313" key="3">
    <source>
        <dbReference type="Proteomes" id="UP000271889"/>
    </source>
</evidence>
<gene>
    <name evidence="2" type="ORF">CGOC_LOCUS8452</name>
</gene>
<dbReference type="GO" id="GO:0006508">
    <property type="term" value="P:proteolysis"/>
    <property type="evidence" value="ECO:0007669"/>
    <property type="project" value="InterPro"/>
</dbReference>
<name>A0A3P6TPW4_CYLGO</name>
<dbReference type="InterPro" id="IPR042089">
    <property type="entry name" value="Peptidase_M13_dom_2"/>
</dbReference>
<evidence type="ECO:0000259" key="1">
    <source>
        <dbReference type="Pfam" id="PF01431"/>
    </source>
</evidence>
<dbReference type="InterPro" id="IPR018497">
    <property type="entry name" value="Peptidase_M13_C"/>
</dbReference>
<dbReference type="Gene3D" id="1.10.1380.10">
    <property type="entry name" value="Neutral endopeptidase , domain2"/>
    <property type="match status" value="1"/>
</dbReference>
<dbReference type="InterPro" id="IPR024079">
    <property type="entry name" value="MetalloPept_cat_dom_sf"/>
</dbReference>
<protein>
    <recommendedName>
        <fullName evidence="1">Peptidase M13 C-terminal domain-containing protein</fullName>
    </recommendedName>
</protein>
<organism evidence="2 3">
    <name type="scientific">Cylicostephanus goldi</name>
    <name type="common">Nematode worm</name>
    <dbReference type="NCBI Taxonomy" id="71465"/>
    <lineage>
        <taxon>Eukaryota</taxon>
        <taxon>Metazoa</taxon>
        <taxon>Ecdysozoa</taxon>
        <taxon>Nematoda</taxon>
        <taxon>Chromadorea</taxon>
        <taxon>Rhabditida</taxon>
        <taxon>Rhabditina</taxon>
        <taxon>Rhabditomorpha</taxon>
        <taxon>Strongyloidea</taxon>
        <taxon>Strongylidae</taxon>
        <taxon>Cylicostephanus</taxon>
    </lineage>
</organism>
<reference evidence="2 3" key="1">
    <citation type="submission" date="2018-11" db="EMBL/GenBank/DDBJ databases">
        <authorList>
            <consortium name="Pathogen Informatics"/>
        </authorList>
    </citation>
    <scope>NUCLEOTIDE SEQUENCE [LARGE SCALE GENOMIC DNA]</scope>
</reference>
<feature type="domain" description="Peptidase M13 C-terminal" evidence="1">
    <location>
        <begin position="34"/>
        <end position="64"/>
    </location>
</feature>
<dbReference type="Pfam" id="PF01431">
    <property type="entry name" value="Peptidase_M13"/>
    <property type="match status" value="1"/>
</dbReference>
<accession>A0A3P6TPW4</accession>
<dbReference type="Gene3D" id="3.40.390.10">
    <property type="entry name" value="Collagenase (Catalytic Domain)"/>
    <property type="match status" value="1"/>
</dbReference>
<dbReference type="PROSITE" id="PS51885">
    <property type="entry name" value="NEPRILYSIN"/>
    <property type="match status" value="1"/>
</dbReference>